<proteinExistence type="predicted"/>
<accession>A0ABV2C700</accession>
<protein>
    <submittedName>
        <fullName evidence="1">Uncharacterized protein</fullName>
    </submittedName>
</protein>
<dbReference type="RefSeq" id="WP_209925469.1">
    <property type="nucleotide sequence ID" value="NZ_JBEWCH010000006.1"/>
</dbReference>
<name>A0ABV2C700_9BURK</name>
<gene>
    <name evidence="1" type="ORF">ABXL37_11500</name>
</gene>
<dbReference type="Proteomes" id="UP001548587">
    <property type="component" value="Unassembled WGS sequence"/>
</dbReference>
<keyword evidence="2" id="KW-1185">Reference proteome</keyword>
<evidence type="ECO:0000313" key="2">
    <source>
        <dbReference type="Proteomes" id="UP001548587"/>
    </source>
</evidence>
<dbReference type="EMBL" id="JBEWCH010000006">
    <property type="protein sequence ID" value="MET1474881.1"/>
    <property type="molecule type" value="Genomic_DNA"/>
</dbReference>
<sequence length="56" mass="6188">MEVTKQRSEYERLADSRAAVLEAEVNVCGPEGLGRLLDAYDAHARMLQELALADPD</sequence>
<organism evidence="1 2">
    <name type="scientific">Burkholderia sola</name>
    <dbReference type="NCBI Taxonomy" id="2843302"/>
    <lineage>
        <taxon>Bacteria</taxon>
        <taxon>Pseudomonadati</taxon>
        <taxon>Pseudomonadota</taxon>
        <taxon>Betaproteobacteria</taxon>
        <taxon>Burkholderiales</taxon>
        <taxon>Burkholderiaceae</taxon>
        <taxon>Burkholderia</taxon>
        <taxon>Burkholderia cepacia complex</taxon>
    </lineage>
</organism>
<comment type="caution">
    <text evidence="1">The sequence shown here is derived from an EMBL/GenBank/DDBJ whole genome shotgun (WGS) entry which is preliminary data.</text>
</comment>
<evidence type="ECO:0000313" key="1">
    <source>
        <dbReference type="EMBL" id="MET1474881.1"/>
    </source>
</evidence>
<reference evidence="1 2" key="1">
    <citation type="submission" date="2024-06" db="EMBL/GenBank/DDBJ databases">
        <title>Burkholderia sola in Mexico.</title>
        <authorList>
            <person name="Estrada P."/>
        </authorList>
    </citation>
    <scope>NUCLEOTIDE SEQUENCE [LARGE SCALE GENOMIC DNA]</scope>
    <source>
        <strain evidence="1 2">CpTa8-5</strain>
    </source>
</reference>